<dbReference type="Gene3D" id="3.50.50.60">
    <property type="entry name" value="FAD/NAD(P)-binding domain"/>
    <property type="match status" value="1"/>
</dbReference>
<dbReference type="Pfam" id="PF01266">
    <property type="entry name" value="DAO"/>
    <property type="match status" value="1"/>
</dbReference>
<dbReference type="InterPro" id="IPR036922">
    <property type="entry name" value="Rieske_2Fe-2S_sf"/>
</dbReference>
<comment type="caution">
    <text evidence="7">The sequence shown here is derived from an EMBL/GenBank/DDBJ whole genome shotgun (WGS) entry which is preliminary data.</text>
</comment>
<evidence type="ECO:0000313" key="8">
    <source>
        <dbReference type="Proteomes" id="UP000294682"/>
    </source>
</evidence>
<keyword evidence="2" id="KW-0479">Metal-binding</keyword>
<dbReference type="PANTHER" id="PTHR13847">
    <property type="entry name" value="SARCOSINE DEHYDROGENASE-RELATED"/>
    <property type="match status" value="1"/>
</dbReference>
<feature type="domain" description="Rieske" evidence="6">
    <location>
        <begin position="397"/>
        <end position="480"/>
    </location>
</feature>
<protein>
    <submittedName>
        <fullName evidence="7">Glycine/D-amino acid oxidase-like deaminating enzyme</fullName>
    </submittedName>
</protein>
<dbReference type="PANTHER" id="PTHR13847:SF274">
    <property type="entry name" value="RIESKE 2FE-2S IRON-SULFUR PROTEIN YHFW-RELATED"/>
    <property type="match status" value="1"/>
</dbReference>
<dbReference type="InterPro" id="IPR006076">
    <property type="entry name" value="FAD-dep_OxRdtase"/>
</dbReference>
<dbReference type="Gene3D" id="3.30.9.10">
    <property type="entry name" value="D-Amino Acid Oxidase, subunit A, domain 2"/>
    <property type="match status" value="1"/>
</dbReference>
<evidence type="ECO:0000256" key="5">
    <source>
        <dbReference type="ARBA" id="ARBA00023157"/>
    </source>
</evidence>
<dbReference type="PROSITE" id="PS51296">
    <property type="entry name" value="RIESKE"/>
    <property type="match status" value="1"/>
</dbReference>
<dbReference type="GO" id="GO:0005737">
    <property type="term" value="C:cytoplasm"/>
    <property type="evidence" value="ECO:0007669"/>
    <property type="project" value="TreeGrafter"/>
</dbReference>
<evidence type="ECO:0000256" key="2">
    <source>
        <dbReference type="ARBA" id="ARBA00022723"/>
    </source>
</evidence>
<evidence type="ECO:0000259" key="6">
    <source>
        <dbReference type="PROSITE" id="PS51296"/>
    </source>
</evidence>
<dbReference type="InterPro" id="IPR005805">
    <property type="entry name" value="Rieske_Fe-S_prot_C"/>
</dbReference>
<keyword evidence="8" id="KW-1185">Reference proteome</keyword>
<dbReference type="SUPFAM" id="SSF50022">
    <property type="entry name" value="ISP domain"/>
    <property type="match status" value="1"/>
</dbReference>
<reference evidence="7 8" key="1">
    <citation type="submission" date="2019-03" db="EMBL/GenBank/DDBJ databases">
        <title>Genomic Encyclopedia of Type Strains, Phase IV (KMG-IV): sequencing the most valuable type-strain genomes for metagenomic binning, comparative biology and taxonomic classification.</title>
        <authorList>
            <person name="Goeker M."/>
        </authorList>
    </citation>
    <scope>NUCLEOTIDE SEQUENCE [LARGE SCALE GENOMIC DNA]</scope>
    <source>
        <strain evidence="7 8">DSM 100433</strain>
    </source>
</reference>
<dbReference type="GO" id="GO:0046872">
    <property type="term" value="F:metal ion binding"/>
    <property type="evidence" value="ECO:0007669"/>
    <property type="project" value="UniProtKB-KW"/>
</dbReference>
<dbReference type="SUPFAM" id="SSF51905">
    <property type="entry name" value="FAD/NAD(P)-binding domain"/>
    <property type="match status" value="1"/>
</dbReference>
<name>A0A9X8Y869_9FIRM</name>
<dbReference type="EMBL" id="SLUK01000005">
    <property type="protein sequence ID" value="TCL43413.1"/>
    <property type="molecule type" value="Genomic_DNA"/>
</dbReference>
<keyword evidence="5" id="KW-1015">Disulfide bond</keyword>
<dbReference type="RefSeq" id="WP_286170778.1">
    <property type="nucleotide sequence ID" value="NZ_SLUK01000005.1"/>
</dbReference>
<dbReference type="GO" id="GO:0016705">
    <property type="term" value="F:oxidoreductase activity, acting on paired donors, with incorporation or reduction of molecular oxygen"/>
    <property type="evidence" value="ECO:0007669"/>
    <property type="project" value="UniProtKB-ARBA"/>
</dbReference>
<proteinExistence type="predicted"/>
<dbReference type="PRINTS" id="PR00162">
    <property type="entry name" value="RIESKE"/>
</dbReference>
<evidence type="ECO:0000256" key="1">
    <source>
        <dbReference type="ARBA" id="ARBA00022714"/>
    </source>
</evidence>
<dbReference type="GO" id="GO:0004497">
    <property type="term" value="F:monooxygenase activity"/>
    <property type="evidence" value="ECO:0007669"/>
    <property type="project" value="UniProtKB-ARBA"/>
</dbReference>
<dbReference type="Proteomes" id="UP000294682">
    <property type="component" value="Unassembled WGS sequence"/>
</dbReference>
<evidence type="ECO:0000313" key="7">
    <source>
        <dbReference type="EMBL" id="TCL43413.1"/>
    </source>
</evidence>
<evidence type="ECO:0000256" key="3">
    <source>
        <dbReference type="ARBA" id="ARBA00023004"/>
    </source>
</evidence>
<dbReference type="Gene3D" id="2.102.10.10">
    <property type="entry name" value="Rieske [2Fe-2S] iron-sulphur domain"/>
    <property type="match status" value="1"/>
</dbReference>
<evidence type="ECO:0000256" key="4">
    <source>
        <dbReference type="ARBA" id="ARBA00023014"/>
    </source>
</evidence>
<keyword evidence="1" id="KW-0001">2Fe-2S</keyword>
<dbReference type="AlphaFoldDB" id="A0A9X8Y869"/>
<dbReference type="Pfam" id="PF00355">
    <property type="entry name" value="Rieske"/>
    <property type="match status" value="1"/>
</dbReference>
<keyword evidence="3" id="KW-0408">Iron</keyword>
<dbReference type="GO" id="GO:0016020">
    <property type="term" value="C:membrane"/>
    <property type="evidence" value="ECO:0007669"/>
    <property type="project" value="InterPro"/>
</dbReference>
<sequence length="480" mass="52856">MTESIWSKTEQLPPFPPLQGALSVDAAVIGGGMAGVLIAHFLKAAGLNVVVLEAGRLGSGQTKNTTAKITAQHGLIYHRLVEQFGEEKSRQYAEANQRAIAEYRRLIEEGKIDCDFTEAPAYLYSTGGSEQLEKEYEAAKAAGIGAELLFGTELPFPVSAALRFDDQAHFHPLKFLRALAGGLNICEQTTVRSVEGNEIVADRGTVTAQFIIFACHYPFVNAPGYYFMRMHQERSYVLALENAAKLEGMYYGVDADGLSFRPQGDLLLLGGGNHRTGENSAGGQYQKLREAAMRYWPESREVAHWSAQDCMTLDGVPYIGQFSLPTPNWFVATGFEKWGMTSSMVAALTLRDLITKEECPWAEVFSPLRFTPSASAKTLMQETAQATKGLVRKFLVPPRADIEALPNGHGGVVEYDGEKVGVYKDENGEAFIVSVRCPHLGCQLEWNPDEKSWDCPCHGSRFDYRGNLIDNPAQQDLEHA</sequence>
<organism evidence="7 8">
    <name type="scientific">Harryflintia acetispora</name>
    <dbReference type="NCBI Taxonomy" id="1849041"/>
    <lineage>
        <taxon>Bacteria</taxon>
        <taxon>Bacillati</taxon>
        <taxon>Bacillota</taxon>
        <taxon>Clostridia</taxon>
        <taxon>Eubacteriales</taxon>
        <taxon>Oscillospiraceae</taxon>
        <taxon>Harryflintia</taxon>
    </lineage>
</organism>
<accession>A0A9X8Y869</accession>
<keyword evidence="4" id="KW-0411">Iron-sulfur</keyword>
<dbReference type="InterPro" id="IPR036188">
    <property type="entry name" value="FAD/NAD-bd_sf"/>
</dbReference>
<dbReference type="GO" id="GO:0051537">
    <property type="term" value="F:2 iron, 2 sulfur cluster binding"/>
    <property type="evidence" value="ECO:0007669"/>
    <property type="project" value="UniProtKB-KW"/>
</dbReference>
<gene>
    <name evidence="7" type="ORF">EDD78_10541</name>
</gene>
<dbReference type="InterPro" id="IPR017941">
    <property type="entry name" value="Rieske_2Fe-2S"/>
</dbReference>